<keyword evidence="2" id="KW-1185">Reference proteome</keyword>
<dbReference type="AlphaFoldDB" id="A0AAW1T3I9"/>
<gene>
    <name evidence="1" type="ORF">WJX84_002015</name>
</gene>
<sequence length="110" mass="11745">MERSHMDTGYTAHPAVSDNCIQLGPATGLEGQGPNAVMTTRVVGGMAAFRALPYNPQGPNWTATERAPANAANSIMTSHWMRSGHEPCNLTICDLEVIGNPAYILIHEIG</sequence>
<protein>
    <submittedName>
        <fullName evidence="1">Uncharacterized protein</fullName>
    </submittedName>
</protein>
<reference evidence="1 2" key="1">
    <citation type="journal article" date="2024" name="Nat. Commun.">
        <title>Phylogenomics reveals the evolutionary origins of lichenization in chlorophyte algae.</title>
        <authorList>
            <person name="Puginier C."/>
            <person name="Libourel C."/>
            <person name="Otte J."/>
            <person name="Skaloud P."/>
            <person name="Haon M."/>
            <person name="Grisel S."/>
            <person name="Petersen M."/>
            <person name="Berrin J.G."/>
            <person name="Delaux P.M."/>
            <person name="Dal Grande F."/>
            <person name="Keller J."/>
        </authorList>
    </citation>
    <scope>NUCLEOTIDE SEQUENCE [LARGE SCALE GENOMIC DNA]</scope>
    <source>
        <strain evidence="1 2">SAG 2523</strain>
    </source>
</reference>
<dbReference type="Proteomes" id="UP001485043">
    <property type="component" value="Unassembled WGS sequence"/>
</dbReference>
<dbReference type="EMBL" id="JALJOV010000396">
    <property type="protein sequence ID" value="KAK9864070.1"/>
    <property type="molecule type" value="Genomic_DNA"/>
</dbReference>
<proteinExistence type="predicted"/>
<accession>A0AAW1T3I9</accession>
<evidence type="ECO:0000313" key="2">
    <source>
        <dbReference type="Proteomes" id="UP001485043"/>
    </source>
</evidence>
<evidence type="ECO:0000313" key="1">
    <source>
        <dbReference type="EMBL" id="KAK9864070.1"/>
    </source>
</evidence>
<name>A0AAW1T3I9_9CHLO</name>
<comment type="caution">
    <text evidence="1">The sequence shown here is derived from an EMBL/GenBank/DDBJ whole genome shotgun (WGS) entry which is preliminary data.</text>
</comment>
<organism evidence="1 2">
    <name type="scientific">Apatococcus fuscideae</name>
    <dbReference type="NCBI Taxonomy" id="2026836"/>
    <lineage>
        <taxon>Eukaryota</taxon>
        <taxon>Viridiplantae</taxon>
        <taxon>Chlorophyta</taxon>
        <taxon>core chlorophytes</taxon>
        <taxon>Trebouxiophyceae</taxon>
        <taxon>Chlorellales</taxon>
        <taxon>Chlorellaceae</taxon>
        <taxon>Apatococcus</taxon>
    </lineage>
</organism>